<gene>
    <name evidence="1" type="ORF">N0B48_21410</name>
</gene>
<comment type="caution">
    <text evidence="1">The sequence shown here is derived from an EMBL/GenBank/DDBJ whole genome shotgun (WGS) entry which is preliminary data.</text>
</comment>
<evidence type="ECO:0000313" key="2">
    <source>
        <dbReference type="Proteomes" id="UP001525566"/>
    </source>
</evidence>
<accession>A0ABT2J025</accession>
<sequence length="85" mass="8762">MLKKLQKLDRENLKKINGGGREPICDIGLEGCPCKIPPGHPCLGGGGGGGTNPGTDLGYCPDNQSYIPCDQTCPSGMSPFCAAIV</sequence>
<evidence type="ECO:0008006" key="3">
    <source>
        <dbReference type="Google" id="ProtNLM"/>
    </source>
</evidence>
<dbReference type="RefSeq" id="WP_259841414.1">
    <property type="nucleotide sequence ID" value="NZ_JAOAMU010000008.1"/>
</dbReference>
<reference evidence="1 2" key="1">
    <citation type="submission" date="2022-09" db="EMBL/GenBank/DDBJ databases">
        <title>Chryseobacterium oleae sp.nov., isolated from the inter-root soil of Pyrola calliantha H. Andr. in Tibet.</title>
        <authorList>
            <person name="Li Z."/>
        </authorList>
    </citation>
    <scope>NUCLEOTIDE SEQUENCE [LARGE SCALE GENOMIC DNA]</scope>
    <source>
        <strain evidence="2">pc1-10</strain>
    </source>
</reference>
<dbReference type="EMBL" id="JAOAMU010000008">
    <property type="protein sequence ID" value="MCT2564463.1"/>
    <property type="molecule type" value="Genomic_DNA"/>
</dbReference>
<evidence type="ECO:0000313" key="1">
    <source>
        <dbReference type="EMBL" id="MCT2564463.1"/>
    </source>
</evidence>
<dbReference type="Proteomes" id="UP001525566">
    <property type="component" value="Unassembled WGS sequence"/>
</dbReference>
<organism evidence="1 2">
    <name type="scientific">Chryseobacterium herbae</name>
    <dbReference type="NCBI Taxonomy" id="2976476"/>
    <lineage>
        <taxon>Bacteria</taxon>
        <taxon>Pseudomonadati</taxon>
        <taxon>Bacteroidota</taxon>
        <taxon>Flavobacteriia</taxon>
        <taxon>Flavobacteriales</taxon>
        <taxon>Weeksellaceae</taxon>
        <taxon>Chryseobacterium group</taxon>
        <taxon>Chryseobacterium</taxon>
    </lineage>
</organism>
<protein>
    <recommendedName>
        <fullName evidence="3">Bacteriocin-like protein</fullName>
    </recommendedName>
</protein>
<name>A0ABT2J025_9FLAO</name>
<keyword evidence="2" id="KW-1185">Reference proteome</keyword>
<proteinExistence type="predicted"/>